<organism evidence="2 3">
    <name type="scientific">Cimex lectularius</name>
    <name type="common">Bed bug</name>
    <name type="synonym">Acanthia lectularia</name>
    <dbReference type="NCBI Taxonomy" id="79782"/>
    <lineage>
        <taxon>Eukaryota</taxon>
        <taxon>Metazoa</taxon>
        <taxon>Ecdysozoa</taxon>
        <taxon>Arthropoda</taxon>
        <taxon>Hexapoda</taxon>
        <taxon>Insecta</taxon>
        <taxon>Pterygota</taxon>
        <taxon>Neoptera</taxon>
        <taxon>Paraneoptera</taxon>
        <taxon>Hemiptera</taxon>
        <taxon>Heteroptera</taxon>
        <taxon>Panheteroptera</taxon>
        <taxon>Cimicomorpha</taxon>
        <taxon>Cimicidae</taxon>
        <taxon>Cimex</taxon>
    </lineage>
</organism>
<evidence type="ECO:0000256" key="1">
    <source>
        <dbReference type="SAM" id="Phobius"/>
    </source>
</evidence>
<dbReference type="InterPro" id="IPR012464">
    <property type="entry name" value="DUF1676"/>
</dbReference>
<keyword evidence="3" id="KW-1185">Reference proteome</keyword>
<keyword evidence="1" id="KW-0812">Transmembrane</keyword>
<proteinExistence type="predicted"/>
<keyword evidence="1" id="KW-1133">Transmembrane helix</keyword>
<sequence length="231" mass="27747">MRNVLLFVIFICFLLRMLFLLILNLFPKVGSVRSDISNLIGYSDDMKDLVNLGENHFVNYDFERQHPQILNKFSESIIPGYDNQHSLDRFSNYYSQPDIFVKAKKKKRKRKHKYLVPLLIMVISKLGHFLPTLKLTLFALFTLILFAKKAFLVSVGSLLLVVYDHVYKNKKNHSIWKEWNQRNQPAKQDQLDYLEDTKNDWWETKKAENQTINPREADKWRRWWKYYEPID</sequence>
<reference evidence="2" key="1">
    <citation type="submission" date="2022-01" db="UniProtKB">
        <authorList>
            <consortium name="EnsemblMetazoa"/>
        </authorList>
    </citation>
    <scope>IDENTIFICATION</scope>
</reference>
<feature type="transmembrane region" description="Helical" evidence="1">
    <location>
        <begin position="114"/>
        <end position="131"/>
    </location>
</feature>
<feature type="transmembrane region" description="Helical" evidence="1">
    <location>
        <begin position="6"/>
        <end position="26"/>
    </location>
</feature>
<dbReference type="Pfam" id="PF07898">
    <property type="entry name" value="DUF1676"/>
    <property type="match status" value="1"/>
</dbReference>
<dbReference type="KEGG" id="clec:106666938"/>
<name>A0A8I6RNY1_CIMLE</name>
<protein>
    <submittedName>
        <fullName evidence="2">Uncharacterized protein</fullName>
    </submittedName>
</protein>
<dbReference type="Proteomes" id="UP000494040">
    <property type="component" value="Unassembled WGS sequence"/>
</dbReference>
<dbReference type="AlphaFoldDB" id="A0A8I6RNY1"/>
<evidence type="ECO:0000313" key="3">
    <source>
        <dbReference type="Proteomes" id="UP000494040"/>
    </source>
</evidence>
<dbReference type="RefSeq" id="XP_014249977.1">
    <property type="nucleotide sequence ID" value="XM_014394491.2"/>
</dbReference>
<accession>A0A8I6RNY1</accession>
<evidence type="ECO:0000313" key="2">
    <source>
        <dbReference type="EnsemblMetazoa" id="XP_014249977.1"/>
    </source>
</evidence>
<dbReference type="GeneID" id="106666938"/>
<dbReference type="EnsemblMetazoa" id="XM_014394491.2">
    <property type="protein sequence ID" value="XP_014249977.1"/>
    <property type="gene ID" value="LOC106666938"/>
</dbReference>
<feature type="transmembrane region" description="Helical" evidence="1">
    <location>
        <begin position="137"/>
        <end position="163"/>
    </location>
</feature>
<keyword evidence="1" id="KW-0472">Membrane</keyword>